<dbReference type="GO" id="GO:0022857">
    <property type="term" value="F:transmembrane transporter activity"/>
    <property type="evidence" value="ECO:0007669"/>
    <property type="project" value="TreeGrafter"/>
</dbReference>
<keyword evidence="2" id="KW-1003">Cell membrane</keyword>
<organism evidence="9 10">
    <name type="scientific">Haliscomenobacter hydrossis (strain ATCC 27775 / DSM 1100 / LMG 10767 / O)</name>
    <dbReference type="NCBI Taxonomy" id="760192"/>
    <lineage>
        <taxon>Bacteria</taxon>
        <taxon>Pseudomonadati</taxon>
        <taxon>Bacteroidota</taxon>
        <taxon>Saprospiria</taxon>
        <taxon>Saprospirales</taxon>
        <taxon>Haliscomenobacteraceae</taxon>
        <taxon>Haliscomenobacter</taxon>
    </lineage>
</organism>
<evidence type="ECO:0000313" key="10">
    <source>
        <dbReference type="Proteomes" id="UP000008461"/>
    </source>
</evidence>
<gene>
    <name evidence="9" type="ordered locus">Halhy_3857</name>
</gene>
<evidence type="ECO:0000256" key="4">
    <source>
        <dbReference type="ARBA" id="ARBA00022989"/>
    </source>
</evidence>
<dbReference type="HOGENOM" id="CLU_008713_1_0_10"/>
<feature type="transmembrane region" description="Helical" evidence="6">
    <location>
        <begin position="333"/>
        <end position="356"/>
    </location>
</feature>
<dbReference type="InterPro" id="IPR003838">
    <property type="entry name" value="ABC3_permease_C"/>
</dbReference>
<evidence type="ECO:0000256" key="2">
    <source>
        <dbReference type="ARBA" id="ARBA00022475"/>
    </source>
</evidence>
<keyword evidence="10" id="KW-1185">Reference proteome</keyword>
<dbReference type="KEGG" id="hhy:Halhy_3857"/>
<evidence type="ECO:0000259" key="8">
    <source>
        <dbReference type="Pfam" id="PF12704"/>
    </source>
</evidence>
<feature type="domain" description="ABC3 transporter permease C-terminal" evidence="7">
    <location>
        <begin position="670"/>
        <end position="779"/>
    </location>
</feature>
<feature type="transmembrane region" description="Helical" evidence="6">
    <location>
        <begin position="282"/>
        <end position="304"/>
    </location>
</feature>
<keyword evidence="4 6" id="KW-1133">Transmembrane helix</keyword>
<feature type="domain" description="MacB-like periplasmic core" evidence="8">
    <location>
        <begin position="433"/>
        <end position="634"/>
    </location>
</feature>
<dbReference type="eggNOG" id="COG0577">
    <property type="taxonomic scope" value="Bacteria"/>
</dbReference>
<keyword evidence="3 6" id="KW-0812">Transmembrane</keyword>
<dbReference type="OrthoDB" id="5933722at2"/>
<proteinExistence type="predicted"/>
<feature type="transmembrane region" description="Helical" evidence="6">
    <location>
        <begin position="420"/>
        <end position="444"/>
    </location>
</feature>
<keyword evidence="5 6" id="KW-0472">Membrane</keyword>
<evidence type="ECO:0000256" key="5">
    <source>
        <dbReference type="ARBA" id="ARBA00023136"/>
    </source>
</evidence>
<dbReference type="AlphaFoldDB" id="F4L374"/>
<feature type="transmembrane region" description="Helical" evidence="6">
    <location>
        <begin position="719"/>
        <end position="738"/>
    </location>
</feature>
<dbReference type="RefSeq" id="WP_013766247.1">
    <property type="nucleotide sequence ID" value="NC_015510.1"/>
</dbReference>
<evidence type="ECO:0008006" key="11">
    <source>
        <dbReference type="Google" id="ProtNLM"/>
    </source>
</evidence>
<dbReference type="PANTHER" id="PTHR30572">
    <property type="entry name" value="MEMBRANE COMPONENT OF TRANSPORTER-RELATED"/>
    <property type="match status" value="1"/>
</dbReference>
<sequence length="790" mass="89607">MLKNYLTVAWRNLWRNKTYSSLNILGLSVGMAVAVLIMLWVVDELTFDRFHTKIDQIYRLHQHQRYDGKTFTFYSMPPVLALNLKENFPEIKRTIRTSWGDEILLSLGEKSFYETGLAVDTTFLEVFSFPLALGEAKEALTNPYSIVISQEVAKKFFGEADPLGQWLKYNNRDAFQVTGVLEKIPNNSIIKFEFLIPFRTHVKYSPWLDESNWGNNNTPMYMELEAGASIAAVNKKIRNVLKVHQDPDNTGNRPILFGFPLAKERLYGLWEEGKNVGGRIDYVQWFTVLAFFVLFIACVNFMNLSTARAGRRSREIGIRKAVGAERRRIISQFLGESVLMSSLALLIAIVLILVLLPGFNALTEKKLSFHFWTPQLALILLGAALFTGLFAGSYPAIYMSGFQVIKTLKGVFKSGNAAVAFRKVLVVIQFSLCAMLVIGSILVYQQINHIQKRPLGYNRENVLKVWIRGDLGERFDPVTTELKAIPGVESVAASGNAVTQIGNSTYNLSWPGKNPKDQILFSNTAVDPDFLKTYRIELSEGRDFQAGNLNDTLSLVFNELAIKRMGLKNPVGQTIDMWDRKYRVIGVTKDFHFNSIHSPIEPFFFTFNPTWRSMVSLRLDNTQPIPQTISAIEKVFKKHNPAYPFEYDFVDKDFNELYKSEQLIGKLARVFSFLAIFVACLGLFGLAAFSAEQRTKEIGVRKVLGASLGNIVTLMSREFLILVAISILVASPLAWYLMEQWLDDYEYRIQISWWVFAVVAVLTLSIAFFTVSFQSMRAALADPVKSLRSE</sequence>
<dbReference type="Pfam" id="PF12704">
    <property type="entry name" value="MacB_PCD"/>
    <property type="match status" value="2"/>
</dbReference>
<feature type="domain" description="MacB-like periplasmic core" evidence="8">
    <location>
        <begin position="20"/>
        <end position="239"/>
    </location>
</feature>
<feature type="transmembrane region" description="Helical" evidence="6">
    <location>
        <begin position="670"/>
        <end position="691"/>
    </location>
</feature>
<dbReference type="Proteomes" id="UP000008461">
    <property type="component" value="Chromosome"/>
</dbReference>
<comment type="subcellular location">
    <subcellularLocation>
        <location evidence="1">Cell membrane</location>
        <topology evidence="1">Multi-pass membrane protein</topology>
    </subcellularLocation>
</comment>
<dbReference type="GO" id="GO:0005886">
    <property type="term" value="C:plasma membrane"/>
    <property type="evidence" value="ECO:0007669"/>
    <property type="project" value="UniProtKB-SubCell"/>
</dbReference>
<reference key="2">
    <citation type="submission" date="2011-04" db="EMBL/GenBank/DDBJ databases">
        <title>Complete sequence of chromosome of Haliscomenobacter hydrossis DSM 1100.</title>
        <authorList>
            <consortium name="US DOE Joint Genome Institute (JGI-PGF)"/>
            <person name="Lucas S."/>
            <person name="Han J."/>
            <person name="Lapidus A."/>
            <person name="Bruce D."/>
            <person name="Goodwin L."/>
            <person name="Pitluck S."/>
            <person name="Peters L."/>
            <person name="Kyrpides N."/>
            <person name="Mavromatis K."/>
            <person name="Ivanova N."/>
            <person name="Ovchinnikova G."/>
            <person name="Pagani I."/>
            <person name="Daligault H."/>
            <person name="Detter J.C."/>
            <person name="Han C."/>
            <person name="Land M."/>
            <person name="Hauser L."/>
            <person name="Markowitz V."/>
            <person name="Cheng J.-F."/>
            <person name="Hugenholtz P."/>
            <person name="Woyke T."/>
            <person name="Wu D."/>
            <person name="Verbarg S."/>
            <person name="Frueling A."/>
            <person name="Brambilla E."/>
            <person name="Klenk H.-P."/>
            <person name="Eisen J.A."/>
        </authorList>
    </citation>
    <scope>NUCLEOTIDE SEQUENCE</scope>
    <source>
        <strain>DSM 1100</strain>
    </source>
</reference>
<evidence type="ECO:0000259" key="7">
    <source>
        <dbReference type="Pfam" id="PF02687"/>
    </source>
</evidence>
<dbReference type="EMBL" id="CP002691">
    <property type="protein sequence ID" value="AEE51708.1"/>
    <property type="molecule type" value="Genomic_DNA"/>
</dbReference>
<name>F4L374_HALH1</name>
<accession>F4L374</accession>
<dbReference type="STRING" id="760192.Halhy_3857"/>
<feature type="transmembrane region" description="Helical" evidence="6">
    <location>
        <begin position="750"/>
        <end position="771"/>
    </location>
</feature>
<feature type="transmembrane region" description="Helical" evidence="6">
    <location>
        <begin position="376"/>
        <end position="399"/>
    </location>
</feature>
<evidence type="ECO:0000313" key="9">
    <source>
        <dbReference type="EMBL" id="AEE51708.1"/>
    </source>
</evidence>
<dbReference type="InterPro" id="IPR050250">
    <property type="entry name" value="Macrolide_Exporter_MacB"/>
</dbReference>
<feature type="transmembrane region" description="Helical" evidence="6">
    <location>
        <begin position="21"/>
        <end position="42"/>
    </location>
</feature>
<evidence type="ECO:0000256" key="3">
    <source>
        <dbReference type="ARBA" id="ARBA00022692"/>
    </source>
</evidence>
<dbReference type="InterPro" id="IPR025857">
    <property type="entry name" value="MacB_PCD"/>
</dbReference>
<feature type="domain" description="ABC3 transporter permease C-terminal" evidence="7">
    <location>
        <begin position="288"/>
        <end position="401"/>
    </location>
</feature>
<evidence type="ECO:0000256" key="6">
    <source>
        <dbReference type="SAM" id="Phobius"/>
    </source>
</evidence>
<evidence type="ECO:0000256" key="1">
    <source>
        <dbReference type="ARBA" id="ARBA00004651"/>
    </source>
</evidence>
<dbReference type="Pfam" id="PF02687">
    <property type="entry name" value="FtsX"/>
    <property type="match status" value="2"/>
</dbReference>
<reference evidence="9 10" key="1">
    <citation type="journal article" date="2011" name="Stand. Genomic Sci.">
        <title>Complete genome sequence of Haliscomenobacter hydrossis type strain (O).</title>
        <authorList>
            <consortium name="US DOE Joint Genome Institute (JGI-PGF)"/>
            <person name="Daligault H."/>
            <person name="Lapidus A."/>
            <person name="Zeytun A."/>
            <person name="Nolan M."/>
            <person name="Lucas S."/>
            <person name="Del Rio T.G."/>
            <person name="Tice H."/>
            <person name="Cheng J.F."/>
            <person name="Tapia R."/>
            <person name="Han C."/>
            <person name="Goodwin L."/>
            <person name="Pitluck S."/>
            <person name="Liolios K."/>
            <person name="Pagani I."/>
            <person name="Ivanova N."/>
            <person name="Huntemann M."/>
            <person name="Mavromatis K."/>
            <person name="Mikhailova N."/>
            <person name="Pati A."/>
            <person name="Chen A."/>
            <person name="Palaniappan K."/>
            <person name="Land M."/>
            <person name="Hauser L."/>
            <person name="Brambilla E.M."/>
            <person name="Rohde M."/>
            <person name="Verbarg S."/>
            <person name="Goker M."/>
            <person name="Bristow J."/>
            <person name="Eisen J.A."/>
            <person name="Markowitz V."/>
            <person name="Hugenholtz P."/>
            <person name="Kyrpides N.C."/>
            <person name="Klenk H.P."/>
            <person name="Woyke T."/>
        </authorList>
    </citation>
    <scope>NUCLEOTIDE SEQUENCE [LARGE SCALE GENOMIC DNA]</scope>
    <source>
        <strain evidence="10">ATCC 27775 / DSM 1100 / LMG 10767 / O</strain>
    </source>
</reference>
<dbReference type="PANTHER" id="PTHR30572:SF18">
    <property type="entry name" value="ABC-TYPE MACROLIDE FAMILY EXPORT SYSTEM PERMEASE COMPONENT 2"/>
    <property type="match status" value="1"/>
</dbReference>
<protein>
    <recommendedName>
        <fullName evidence="11">FtsX-like permease family protein</fullName>
    </recommendedName>
</protein>